<keyword evidence="1" id="KW-0472">Membrane</keyword>
<protein>
    <submittedName>
        <fullName evidence="2">Uncharacterized protein</fullName>
    </submittedName>
</protein>
<keyword evidence="1" id="KW-1133">Transmembrane helix</keyword>
<gene>
    <name evidence="2" type="ORF">M427DRAFT_334490</name>
</gene>
<sequence>MQTGVTTNCTAGEPLFQRTLEFLGGCQHAWSRRKTPMTKYVLSNPNQGKLGWIGNSVRIENDLDTLIVNVQGAACIFPTLLVVLMWLYEFFLLG</sequence>
<keyword evidence="1" id="KW-0812">Transmembrane</keyword>
<dbReference type="Proteomes" id="UP000070544">
    <property type="component" value="Unassembled WGS sequence"/>
</dbReference>
<feature type="transmembrane region" description="Helical" evidence="1">
    <location>
        <begin position="66"/>
        <end position="88"/>
    </location>
</feature>
<accession>A0A139ADF8</accession>
<evidence type="ECO:0000256" key="1">
    <source>
        <dbReference type="SAM" id="Phobius"/>
    </source>
</evidence>
<proteinExistence type="predicted"/>
<dbReference type="EMBL" id="KQ965766">
    <property type="protein sequence ID" value="KXS14788.1"/>
    <property type="molecule type" value="Genomic_DNA"/>
</dbReference>
<keyword evidence="3" id="KW-1185">Reference proteome</keyword>
<evidence type="ECO:0000313" key="3">
    <source>
        <dbReference type="Proteomes" id="UP000070544"/>
    </source>
</evidence>
<dbReference type="AlphaFoldDB" id="A0A139ADF8"/>
<reference evidence="2 3" key="1">
    <citation type="journal article" date="2015" name="Genome Biol. Evol.">
        <title>Phylogenomic analyses indicate that early fungi evolved digesting cell walls of algal ancestors of land plants.</title>
        <authorList>
            <person name="Chang Y."/>
            <person name="Wang S."/>
            <person name="Sekimoto S."/>
            <person name="Aerts A.L."/>
            <person name="Choi C."/>
            <person name="Clum A."/>
            <person name="LaButti K.M."/>
            <person name="Lindquist E.A."/>
            <person name="Yee Ngan C."/>
            <person name="Ohm R.A."/>
            <person name="Salamov A.A."/>
            <person name="Grigoriev I.V."/>
            <person name="Spatafora J.W."/>
            <person name="Berbee M.L."/>
        </authorList>
    </citation>
    <scope>NUCLEOTIDE SEQUENCE [LARGE SCALE GENOMIC DNA]</scope>
    <source>
        <strain evidence="2 3">JEL478</strain>
    </source>
</reference>
<organism evidence="2 3">
    <name type="scientific">Gonapodya prolifera (strain JEL478)</name>
    <name type="common">Monoblepharis prolifera</name>
    <dbReference type="NCBI Taxonomy" id="1344416"/>
    <lineage>
        <taxon>Eukaryota</taxon>
        <taxon>Fungi</taxon>
        <taxon>Fungi incertae sedis</taxon>
        <taxon>Chytridiomycota</taxon>
        <taxon>Chytridiomycota incertae sedis</taxon>
        <taxon>Monoblepharidomycetes</taxon>
        <taxon>Monoblepharidales</taxon>
        <taxon>Gonapodyaceae</taxon>
        <taxon>Gonapodya</taxon>
    </lineage>
</organism>
<name>A0A139ADF8_GONPJ</name>
<evidence type="ECO:0000313" key="2">
    <source>
        <dbReference type="EMBL" id="KXS14788.1"/>
    </source>
</evidence>